<keyword evidence="2" id="KW-1003">Cell membrane</keyword>
<evidence type="ECO:0000256" key="9">
    <source>
        <dbReference type="ARBA" id="ARBA00061394"/>
    </source>
</evidence>
<keyword evidence="8" id="KW-0807">Transducer</keyword>
<dbReference type="PANTHER" id="PTHR11334:SF29">
    <property type="entry name" value="MAS-RELATED G-PROTEIN COUPLED RECEPTOR MEMBER X2"/>
    <property type="match status" value="1"/>
</dbReference>
<dbReference type="Ensembl" id="ENSPCET00000023990.1">
    <property type="protein sequence ID" value="ENSPCEP00000023215.1"/>
    <property type="gene ID" value="ENSPCEG00000017634.1"/>
</dbReference>
<feature type="transmembrane region" description="Helical" evidence="10">
    <location>
        <begin position="144"/>
        <end position="171"/>
    </location>
</feature>
<keyword evidence="6 10" id="KW-0472">Membrane</keyword>
<name>A0A8C8VPJ3_9SAUR</name>
<feature type="transmembrane region" description="Helical" evidence="10">
    <location>
        <begin position="177"/>
        <end position="203"/>
    </location>
</feature>
<dbReference type="PRINTS" id="PR02108">
    <property type="entry name" value="MRGPCRFAMILY"/>
</dbReference>
<keyword evidence="5" id="KW-0297">G-protein coupled receptor</keyword>
<keyword evidence="4 10" id="KW-1133">Transmembrane helix</keyword>
<evidence type="ECO:0000256" key="10">
    <source>
        <dbReference type="SAM" id="Phobius"/>
    </source>
</evidence>
<dbReference type="GO" id="GO:0005886">
    <property type="term" value="C:plasma membrane"/>
    <property type="evidence" value="ECO:0007669"/>
    <property type="project" value="UniProtKB-SubCell"/>
</dbReference>
<dbReference type="InterPro" id="IPR000276">
    <property type="entry name" value="GPCR_Rhodpsn"/>
</dbReference>
<dbReference type="Gene3D" id="1.20.1070.10">
    <property type="entry name" value="Rhodopsin 7-helix transmembrane proteins"/>
    <property type="match status" value="1"/>
</dbReference>
<reference evidence="12" key="1">
    <citation type="submission" date="2025-08" db="UniProtKB">
        <authorList>
            <consortium name="Ensembl"/>
        </authorList>
    </citation>
    <scope>IDENTIFICATION</scope>
</reference>
<protein>
    <recommendedName>
        <fullName evidence="11">G-protein coupled receptors family 1 profile domain-containing protein</fullName>
    </recommendedName>
</protein>
<evidence type="ECO:0000313" key="13">
    <source>
        <dbReference type="Proteomes" id="UP000694393"/>
    </source>
</evidence>
<dbReference type="SUPFAM" id="SSF81321">
    <property type="entry name" value="Family A G protein-coupled receptor-like"/>
    <property type="match status" value="1"/>
</dbReference>
<dbReference type="InterPro" id="IPR026234">
    <property type="entry name" value="MRGPCRFAMILY"/>
</dbReference>
<organism evidence="12 13">
    <name type="scientific">Pelusios castaneus</name>
    <name type="common">West African mud turtle</name>
    <dbReference type="NCBI Taxonomy" id="367368"/>
    <lineage>
        <taxon>Eukaryota</taxon>
        <taxon>Metazoa</taxon>
        <taxon>Chordata</taxon>
        <taxon>Craniata</taxon>
        <taxon>Vertebrata</taxon>
        <taxon>Euteleostomi</taxon>
        <taxon>Archelosauria</taxon>
        <taxon>Testudinata</taxon>
        <taxon>Testudines</taxon>
        <taxon>Pleurodira</taxon>
        <taxon>Pelomedusidae</taxon>
        <taxon>Pelusios</taxon>
    </lineage>
</organism>
<evidence type="ECO:0000256" key="7">
    <source>
        <dbReference type="ARBA" id="ARBA00023170"/>
    </source>
</evidence>
<dbReference type="PRINTS" id="PR00237">
    <property type="entry name" value="GPCRRHODOPSN"/>
</dbReference>
<feature type="transmembrane region" description="Helical" evidence="10">
    <location>
        <begin position="104"/>
        <end position="124"/>
    </location>
</feature>
<feature type="transmembrane region" description="Helical" evidence="10">
    <location>
        <begin position="247"/>
        <end position="273"/>
    </location>
</feature>
<evidence type="ECO:0000313" key="12">
    <source>
        <dbReference type="Ensembl" id="ENSPCEP00000023215.1"/>
    </source>
</evidence>
<evidence type="ECO:0000256" key="2">
    <source>
        <dbReference type="ARBA" id="ARBA00022475"/>
    </source>
</evidence>
<evidence type="ECO:0000259" key="11">
    <source>
        <dbReference type="PROSITE" id="PS50262"/>
    </source>
</evidence>
<evidence type="ECO:0000256" key="3">
    <source>
        <dbReference type="ARBA" id="ARBA00022692"/>
    </source>
</evidence>
<dbReference type="AlphaFoldDB" id="A0A8C8VPJ3"/>
<dbReference type="Proteomes" id="UP000694393">
    <property type="component" value="Unplaced"/>
</dbReference>
<feature type="transmembrane region" description="Helical" evidence="10">
    <location>
        <begin position="26"/>
        <end position="52"/>
    </location>
</feature>
<accession>A0A8C8VPJ3</accession>
<proteinExistence type="inferred from homology"/>
<comment type="similarity">
    <text evidence="9">Belongs to the G-protein coupled receptor 1 family. Mas subfamily.</text>
</comment>
<dbReference type="Pfam" id="PF00001">
    <property type="entry name" value="7tm_1"/>
    <property type="match status" value="1"/>
</dbReference>
<feature type="domain" description="G-protein coupled receptors family 1 profile" evidence="11">
    <location>
        <begin position="44"/>
        <end position="270"/>
    </location>
</feature>
<evidence type="ECO:0000256" key="5">
    <source>
        <dbReference type="ARBA" id="ARBA00023040"/>
    </source>
</evidence>
<evidence type="ECO:0000256" key="4">
    <source>
        <dbReference type="ARBA" id="ARBA00022989"/>
    </source>
</evidence>
<dbReference type="PANTHER" id="PTHR11334">
    <property type="entry name" value="MAS-RELATED G-PROTEIN COUPLED RECEPTOR"/>
    <property type="match status" value="1"/>
</dbReference>
<dbReference type="FunFam" id="1.20.1070.10:FF:000193">
    <property type="entry name" value="Mas-related G-protein coupled receptor member E"/>
    <property type="match status" value="1"/>
</dbReference>
<feature type="transmembrane region" description="Helical" evidence="10">
    <location>
        <begin position="215"/>
        <end position="241"/>
    </location>
</feature>
<evidence type="ECO:0000256" key="8">
    <source>
        <dbReference type="ARBA" id="ARBA00023224"/>
    </source>
</evidence>
<reference evidence="12" key="2">
    <citation type="submission" date="2025-09" db="UniProtKB">
        <authorList>
            <consortium name="Ensembl"/>
        </authorList>
    </citation>
    <scope>IDENTIFICATION</scope>
</reference>
<evidence type="ECO:0000256" key="1">
    <source>
        <dbReference type="ARBA" id="ARBA00004651"/>
    </source>
</evidence>
<keyword evidence="3 10" id="KW-0812">Transmembrane</keyword>
<evidence type="ECO:0000256" key="6">
    <source>
        <dbReference type="ARBA" id="ARBA00023136"/>
    </source>
</evidence>
<sequence>MWFNQTPSYSFNNTKVNADGDRCLTAVVAISSISLLICLFGLVGNGIVLWFLGFRIRKDPFTVYILNLAVADFGFLLCMVVFLVMIILYLHFYFLGGLDIIQRIQWAGLFIYNTGLYLLTAISIQRCLSVLYPIWFRCHRPKNLSAIVCVLLWALSILVSGLECYFCISKYHCFKMTIFSCILSFLIFTPLMVLSSLSLFIKIWCNSQRRQPTKLYVVILVNILCFLIFAIPLRVIVLMSLLSHRMIHIFVICLFILLSCVNSGINPFIYFLVGRHGRRQLREPLKEILQRIFSEEADPGDKRSTIHIK</sequence>
<dbReference type="GO" id="GO:0004930">
    <property type="term" value="F:G protein-coupled receptor activity"/>
    <property type="evidence" value="ECO:0007669"/>
    <property type="project" value="UniProtKB-KW"/>
</dbReference>
<keyword evidence="13" id="KW-1185">Reference proteome</keyword>
<dbReference type="InterPro" id="IPR017452">
    <property type="entry name" value="GPCR_Rhodpsn_7TM"/>
</dbReference>
<comment type="subcellular location">
    <subcellularLocation>
        <location evidence="1">Cell membrane</location>
        <topology evidence="1">Multi-pass membrane protein</topology>
    </subcellularLocation>
</comment>
<keyword evidence="7" id="KW-0675">Receptor</keyword>
<feature type="transmembrane region" description="Helical" evidence="10">
    <location>
        <begin position="64"/>
        <end position="92"/>
    </location>
</feature>
<dbReference type="PROSITE" id="PS50262">
    <property type="entry name" value="G_PROTEIN_RECEP_F1_2"/>
    <property type="match status" value="1"/>
</dbReference>